<accession>A0A6S6T377</accession>
<proteinExistence type="predicted"/>
<reference evidence="1" key="1">
    <citation type="submission" date="2020-01" db="EMBL/GenBank/DDBJ databases">
        <authorList>
            <person name="Meier V. D."/>
            <person name="Meier V D."/>
        </authorList>
    </citation>
    <scope>NUCLEOTIDE SEQUENCE</scope>
    <source>
        <strain evidence="1">HLG_WM_MAG_07</strain>
    </source>
</reference>
<dbReference type="AlphaFoldDB" id="A0A6S6T377"/>
<evidence type="ECO:0000313" key="1">
    <source>
        <dbReference type="EMBL" id="CAA6813163.1"/>
    </source>
</evidence>
<protein>
    <submittedName>
        <fullName evidence="1">Uncharacterized protein</fullName>
    </submittedName>
</protein>
<sequence length="159" mass="18350">MFMGNMPSSIDSLNSQVIKKQALIIIFTSIVISFLSSCTTTIDSNSKLPHYFYQTWGHSYEGKSAYNSTFQIYRPKEAMSSLAGYTMRYKFNKDGSCLFWALKQYDEYKMETCNFHYKSPMIYINDTSSTGSRTLTLKPLKIIELTPKKLVMLSEYKLP</sequence>
<organism evidence="1">
    <name type="scientific">uncultured Thiotrichaceae bacterium</name>
    <dbReference type="NCBI Taxonomy" id="298394"/>
    <lineage>
        <taxon>Bacteria</taxon>
        <taxon>Pseudomonadati</taxon>
        <taxon>Pseudomonadota</taxon>
        <taxon>Gammaproteobacteria</taxon>
        <taxon>Thiotrichales</taxon>
        <taxon>Thiotrichaceae</taxon>
        <taxon>environmental samples</taxon>
    </lineage>
</organism>
<name>A0A6S6T377_9GAMM</name>
<gene>
    <name evidence="1" type="ORF">HELGO_WM38311</name>
</gene>
<dbReference type="EMBL" id="CACVAY010000060">
    <property type="protein sequence ID" value="CAA6813163.1"/>
    <property type="molecule type" value="Genomic_DNA"/>
</dbReference>